<organism evidence="2 3">
    <name type="scientific">Cellulomonas fengjieae</name>
    <dbReference type="NCBI Taxonomy" id="2819978"/>
    <lineage>
        <taxon>Bacteria</taxon>
        <taxon>Bacillati</taxon>
        <taxon>Actinomycetota</taxon>
        <taxon>Actinomycetes</taxon>
        <taxon>Micrococcales</taxon>
        <taxon>Cellulomonadaceae</taxon>
        <taxon>Cellulomonas</taxon>
    </lineage>
</organism>
<feature type="transmembrane region" description="Helical" evidence="1">
    <location>
        <begin position="18"/>
        <end position="51"/>
    </location>
</feature>
<proteinExistence type="predicted"/>
<keyword evidence="3" id="KW-1185">Reference proteome</keyword>
<name>A0ABS3SHK6_9CELL</name>
<keyword evidence="1" id="KW-1133">Transmembrane helix</keyword>
<dbReference type="EMBL" id="JAGFBM010000003">
    <property type="protein sequence ID" value="MBO3084814.1"/>
    <property type="molecule type" value="Genomic_DNA"/>
</dbReference>
<dbReference type="RefSeq" id="WP_208214596.1">
    <property type="nucleotide sequence ID" value="NZ_CP074404.1"/>
</dbReference>
<protein>
    <recommendedName>
        <fullName evidence="4">DUF4190 domain-containing protein</fullName>
    </recommendedName>
</protein>
<accession>A0ABS3SHK6</accession>
<keyword evidence="1" id="KW-0812">Transmembrane</keyword>
<evidence type="ECO:0000256" key="1">
    <source>
        <dbReference type="SAM" id="Phobius"/>
    </source>
</evidence>
<sequence>MSTPPTDAPVRRTRSPRYVFLICMAAALVSAVWVLGILTIAAAVVLVVTATVLQARGRNPATWFAAGTGVAAGTLVYLLIVLITGQ</sequence>
<evidence type="ECO:0000313" key="3">
    <source>
        <dbReference type="Proteomes" id="UP000678317"/>
    </source>
</evidence>
<keyword evidence="1" id="KW-0472">Membrane</keyword>
<evidence type="ECO:0008006" key="4">
    <source>
        <dbReference type="Google" id="ProtNLM"/>
    </source>
</evidence>
<gene>
    <name evidence="2" type="ORF">J4035_09195</name>
</gene>
<comment type="caution">
    <text evidence="2">The sequence shown here is derived from an EMBL/GenBank/DDBJ whole genome shotgun (WGS) entry which is preliminary data.</text>
</comment>
<evidence type="ECO:0000313" key="2">
    <source>
        <dbReference type="EMBL" id="MBO3084814.1"/>
    </source>
</evidence>
<feature type="transmembrane region" description="Helical" evidence="1">
    <location>
        <begin position="63"/>
        <end position="83"/>
    </location>
</feature>
<reference evidence="2 3" key="1">
    <citation type="submission" date="2021-03" db="EMBL/GenBank/DDBJ databases">
        <title>novel species in genus Cellulomonas.</title>
        <authorList>
            <person name="Zhang G."/>
        </authorList>
    </citation>
    <scope>NUCLEOTIDE SEQUENCE [LARGE SCALE GENOMIC DNA]</scope>
    <source>
        <strain evidence="3">zg-ZUI188</strain>
    </source>
</reference>
<dbReference type="Proteomes" id="UP000678317">
    <property type="component" value="Unassembled WGS sequence"/>
</dbReference>